<reference evidence="1 2" key="1">
    <citation type="journal article" date="2015" name="Sci. Rep.">
        <title>Genome of the facultative scuticociliatosis pathogen Pseudocohnilembus persalinus provides insight into its virulence through horizontal gene transfer.</title>
        <authorList>
            <person name="Xiong J."/>
            <person name="Wang G."/>
            <person name="Cheng J."/>
            <person name="Tian M."/>
            <person name="Pan X."/>
            <person name="Warren A."/>
            <person name="Jiang C."/>
            <person name="Yuan D."/>
            <person name="Miao W."/>
        </authorList>
    </citation>
    <scope>NUCLEOTIDE SEQUENCE [LARGE SCALE GENOMIC DNA]</scope>
    <source>
        <strain evidence="1">36N120E</strain>
    </source>
</reference>
<evidence type="ECO:0000313" key="2">
    <source>
        <dbReference type="Proteomes" id="UP000054937"/>
    </source>
</evidence>
<name>A0A0V0QLX5_PSEPJ</name>
<gene>
    <name evidence="1" type="ORF">PPERSA_03083</name>
</gene>
<dbReference type="AlphaFoldDB" id="A0A0V0QLX5"/>
<protein>
    <submittedName>
        <fullName evidence="1">Uncharacterized protein</fullName>
    </submittedName>
</protein>
<sequence>MRIMETEQQNCIVISEDSDTQQDQQINEDNIYLSQKKTVSKLPVGTVKLPVLEKVSLYKLNNSKKHQFNCYRDEDLNIPPEFCDKTINHSTDDDVETDEEIYKYSTRFIFRELRKALTVENEDFDPQEYALKIEKIRPELRKKTPTKQEQQ</sequence>
<evidence type="ECO:0000313" key="1">
    <source>
        <dbReference type="EMBL" id="KRX02992.1"/>
    </source>
</evidence>
<dbReference type="EMBL" id="LDAU01000147">
    <property type="protein sequence ID" value="KRX02992.1"/>
    <property type="molecule type" value="Genomic_DNA"/>
</dbReference>
<keyword evidence="2" id="KW-1185">Reference proteome</keyword>
<organism evidence="1 2">
    <name type="scientific">Pseudocohnilembus persalinus</name>
    <name type="common">Ciliate</name>
    <dbReference type="NCBI Taxonomy" id="266149"/>
    <lineage>
        <taxon>Eukaryota</taxon>
        <taxon>Sar</taxon>
        <taxon>Alveolata</taxon>
        <taxon>Ciliophora</taxon>
        <taxon>Intramacronucleata</taxon>
        <taxon>Oligohymenophorea</taxon>
        <taxon>Scuticociliatia</taxon>
        <taxon>Philasterida</taxon>
        <taxon>Pseudocohnilembidae</taxon>
        <taxon>Pseudocohnilembus</taxon>
    </lineage>
</organism>
<dbReference type="OrthoDB" id="290302at2759"/>
<comment type="caution">
    <text evidence="1">The sequence shown here is derived from an EMBL/GenBank/DDBJ whole genome shotgun (WGS) entry which is preliminary data.</text>
</comment>
<dbReference type="Proteomes" id="UP000054937">
    <property type="component" value="Unassembled WGS sequence"/>
</dbReference>
<dbReference type="InParanoid" id="A0A0V0QLX5"/>
<proteinExistence type="predicted"/>
<accession>A0A0V0QLX5</accession>